<keyword evidence="2" id="KW-1185">Reference proteome</keyword>
<proteinExistence type="predicted"/>
<dbReference type="AlphaFoldDB" id="A0A8X6PQJ9"/>
<comment type="caution">
    <text evidence="1">The sequence shown here is derived from an EMBL/GenBank/DDBJ whole genome shotgun (WGS) entry which is preliminary data.</text>
</comment>
<evidence type="ECO:0000313" key="1">
    <source>
        <dbReference type="EMBL" id="GFT83684.1"/>
    </source>
</evidence>
<sequence>MISKLSSTFKHPGTSIDYDINHVLVSKVHSHFTALHNAIGKTYSSRIGFIIKFIRSTHPVPSRGNTLTSNEEAGLPSCWWHQKIDPLDSSNFIIIRGLDSVSR</sequence>
<reference evidence="1" key="1">
    <citation type="submission" date="2020-08" db="EMBL/GenBank/DDBJ databases">
        <title>Multicomponent nature underlies the extraordinary mechanical properties of spider dragline silk.</title>
        <authorList>
            <person name="Kono N."/>
            <person name="Nakamura H."/>
            <person name="Mori M."/>
            <person name="Yoshida Y."/>
            <person name="Ohtoshi R."/>
            <person name="Malay A.D."/>
            <person name="Moran D.A.P."/>
            <person name="Tomita M."/>
            <person name="Numata K."/>
            <person name="Arakawa K."/>
        </authorList>
    </citation>
    <scope>NUCLEOTIDE SEQUENCE</scope>
</reference>
<protein>
    <submittedName>
        <fullName evidence="1">Uncharacterized protein</fullName>
    </submittedName>
</protein>
<dbReference type="EMBL" id="BMAW01119244">
    <property type="protein sequence ID" value="GFT83684.1"/>
    <property type="molecule type" value="Genomic_DNA"/>
</dbReference>
<name>A0A8X6PQJ9_NEPPI</name>
<dbReference type="Proteomes" id="UP000887013">
    <property type="component" value="Unassembled WGS sequence"/>
</dbReference>
<gene>
    <name evidence="1" type="ORF">NPIL_233651</name>
</gene>
<evidence type="ECO:0000313" key="2">
    <source>
        <dbReference type="Proteomes" id="UP000887013"/>
    </source>
</evidence>
<organism evidence="1 2">
    <name type="scientific">Nephila pilipes</name>
    <name type="common">Giant wood spider</name>
    <name type="synonym">Nephila maculata</name>
    <dbReference type="NCBI Taxonomy" id="299642"/>
    <lineage>
        <taxon>Eukaryota</taxon>
        <taxon>Metazoa</taxon>
        <taxon>Ecdysozoa</taxon>
        <taxon>Arthropoda</taxon>
        <taxon>Chelicerata</taxon>
        <taxon>Arachnida</taxon>
        <taxon>Araneae</taxon>
        <taxon>Araneomorphae</taxon>
        <taxon>Entelegynae</taxon>
        <taxon>Araneoidea</taxon>
        <taxon>Nephilidae</taxon>
        <taxon>Nephila</taxon>
    </lineage>
</organism>
<accession>A0A8X6PQJ9</accession>